<keyword evidence="2" id="KW-1185">Reference proteome</keyword>
<comment type="caution">
    <text evidence="1">The sequence shown here is derived from an EMBL/GenBank/DDBJ whole genome shotgun (WGS) entry which is preliminary data.</text>
</comment>
<protein>
    <submittedName>
        <fullName evidence="1">Uncharacterized protein</fullName>
    </submittedName>
</protein>
<evidence type="ECO:0000313" key="1">
    <source>
        <dbReference type="EMBL" id="KAK2553609.1"/>
    </source>
</evidence>
<reference evidence="1" key="2">
    <citation type="journal article" date="2023" name="Science">
        <title>Genomic signatures of disease resistance in endangered staghorn corals.</title>
        <authorList>
            <person name="Vollmer S.V."/>
            <person name="Selwyn J.D."/>
            <person name="Despard B.A."/>
            <person name="Roesel C.L."/>
        </authorList>
    </citation>
    <scope>NUCLEOTIDE SEQUENCE</scope>
    <source>
        <strain evidence="1">K2</strain>
    </source>
</reference>
<feature type="non-terminal residue" evidence="1">
    <location>
        <position position="153"/>
    </location>
</feature>
<gene>
    <name evidence="1" type="ORF">P5673_025101</name>
</gene>
<dbReference type="EMBL" id="JARQWQ010000076">
    <property type="protein sequence ID" value="KAK2553609.1"/>
    <property type="molecule type" value="Genomic_DNA"/>
</dbReference>
<dbReference type="Proteomes" id="UP001249851">
    <property type="component" value="Unassembled WGS sequence"/>
</dbReference>
<organism evidence="1 2">
    <name type="scientific">Acropora cervicornis</name>
    <name type="common">Staghorn coral</name>
    <dbReference type="NCBI Taxonomy" id="6130"/>
    <lineage>
        <taxon>Eukaryota</taxon>
        <taxon>Metazoa</taxon>
        <taxon>Cnidaria</taxon>
        <taxon>Anthozoa</taxon>
        <taxon>Hexacorallia</taxon>
        <taxon>Scleractinia</taxon>
        <taxon>Astrocoeniina</taxon>
        <taxon>Acroporidae</taxon>
        <taxon>Acropora</taxon>
    </lineage>
</organism>
<name>A0AAD9UXH3_ACRCE</name>
<sequence>MAGKPAPKKERAWTETELKYLALVLADEKNQFAVRLETLALKKSANNDVFEDRFSSPLTPFDVWSLYPTSMSYVNDTHPLNGKVHNLTPGQSLTIQLAQENVPEQAYPVVIYAIFANGIYKPGAAEPYGSFYDGGFESLLFCLVVLGPLITTS</sequence>
<reference evidence="1" key="1">
    <citation type="journal article" date="2023" name="G3 (Bethesda)">
        <title>Whole genome assembly and annotation of the endangered Caribbean coral Acropora cervicornis.</title>
        <authorList>
            <person name="Selwyn J.D."/>
            <person name="Vollmer S.V."/>
        </authorList>
    </citation>
    <scope>NUCLEOTIDE SEQUENCE</scope>
    <source>
        <strain evidence="1">K2</strain>
    </source>
</reference>
<accession>A0AAD9UXH3</accession>
<evidence type="ECO:0000313" key="2">
    <source>
        <dbReference type="Proteomes" id="UP001249851"/>
    </source>
</evidence>
<dbReference type="AlphaFoldDB" id="A0AAD9UXH3"/>
<proteinExistence type="predicted"/>